<reference evidence="1" key="2">
    <citation type="journal article" date="2015" name="Data Brief">
        <title>Shoot transcriptome of the giant reed, Arundo donax.</title>
        <authorList>
            <person name="Barrero R.A."/>
            <person name="Guerrero F.D."/>
            <person name="Moolhuijzen P."/>
            <person name="Goolsby J.A."/>
            <person name="Tidwell J."/>
            <person name="Bellgard S.E."/>
            <person name="Bellgard M.I."/>
        </authorList>
    </citation>
    <scope>NUCLEOTIDE SEQUENCE</scope>
    <source>
        <tissue evidence="1">Shoot tissue taken approximately 20 cm above the soil surface</tissue>
    </source>
</reference>
<evidence type="ECO:0000313" key="1">
    <source>
        <dbReference type="EMBL" id="JAD21818.1"/>
    </source>
</evidence>
<reference evidence="1" key="1">
    <citation type="submission" date="2014-09" db="EMBL/GenBank/DDBJ databases">
        <authorList>
            <person name="Magalhaes I.L.F."/>
            <person name="Oliveira U."/>
            <person name="Santos F.R."/>
            <person name="Vidigal T.H.D.A."/>
            <person name="Brescovit A.D."/>
            <person name="Santos A.J."/>
        </authorList>
    </citation>
    <scope>NUCLEOTIDE SEQUENCE</scope>
    <source>
        <tissue evidence="1">Shoot tissue taken approximately 20 cm above the soil surface</tissue>
    </source>
</reference>
<organism evidence="1">
    <name type="scientific">Arundo donax</name>
    <name type="common">Giant reed</name>
    <name type="synonym">Donax arundinaceus</name>
    <dbReference type="NCBI Taxonomy" id="35708"/>
    <lineage>
        <taxon>Eukaryota</taxon>
        <taxon>Viridiplantae</taxon>
        <taxon>Streptophyta</taxon>
        <taxon>Embryophyta</taxon>
        <taxon>Tracheophyta</taxon>
        <taxon>Spermatophyta</taxon>
        <taxon>Magnoliopsida</taxon>
        <taxon>Liliopsida</taxon>
        <taxon>Poales</taxon>
        <taxon>Poaceae</taxon>
        <taxon>PACMAD clade</taxon>
        <taxon>Arundinoideae</taxon>
        <taxon>Arundineae</taxon>
        <taxon>Arundo</taxon>
    </lineage>
</organism>
<accession>A0A0A8Y953</accession>
<name>A0A0A8Y953_ARUDO</name>
<sequence length="43" mass="5031">MDMNYELPIANGLITAFKLFHADYLEIIQNFHYLVKSEKKLGT</sequence>
<protein>
    <submittedName>
        <fullName evidence="1">Uncharacterized protein</fullName>
    </submittedName>
</protein>
<dbReference type="EMBL" id="GBRH01276077">
    <property type="protein sequence ID" value="JAD21818.1"/>
    <property type="molecule type" value="Transcribed_RNA"/>
</dbReference>
<dbReference type="AlphaFoldDB" id="A0A0A8Y953"/>
<proteinExistence type="predicted"/>